<dbReference type="PROSITE" id="PS01033">
    <property type="entry name" value="GLOBIN"/>
    <property type="match status" value="1"/>
</dbReference>
<dbReference type="InterPro" id="IPR012292">
    <property type="entry name" value="Globin/Proto"/>
</dbReference>
<evidence type="ECO:0000259" key="6">
    <source>
        <dbReference type="PROSITE" id="PS01033"/>
    </source>
</evidence>
<sequence length="191" mass="21785">MSTRVFRAVMVLTRKILLPRKSPSVRIEADALRAQISRLTQRQRELIRTSYQSLEAESTKNGLGLFVRLFAEFPSYKAIWPQFRAIPDSSLIASDKLRNHATVYMAGLKRIVAVLDDNEKLIEATARIANSHLKWHICKYHIENMVPGLLEVLSICMEGKMTEEVSEAWQTLYDIIGNMITIQKGARKSIP</sequence>
<dbReference type="InterPro" id="IPR044399">
    <property type="entry name" value="Mb-like_M"/>
</dbReference>
<dbReference type="GO" id="GO:0005506">
    <property type="term" value="F:iron ion binding"/>
    <property type="evidence" value="ECO:0007669"/>
    <property type="project" value="InterPro"/>
</dbReference>
<dbReference type="Pfam" id="PF00042">
    <property type="entry name" value="Globin"/>
    <property type="match status" value="1"/>
</dbReference>
<evidence type="ECO:0000313" key="7">
    <source>
        <dbReference type="EMBL" id="EPB68283.1"/>
    </source>
</evidence>
<reference evidence="7 8" key="1">
    <citation type="submission" date="2013-05" db="EMBL/GenBank/DDBJ databases">
        <title>Draft genome of the parasitic nematode Anyclostoma ceylanicum.</title>
        <authorList>
            <person name="Mitreva M."/>
        </authorList>
    </citation>
    <scope>NUCLEOTIDE SEQUENCE [LARGE SCALE GENOMIC DNA]</scope>
</reference>
<evidence type="ECO:0000256" key="5">
    <source>
        <dbReference type="RuleBase" id="RU000356"/>
    </source>
</evidence>
<keyword evidence="3" id="KW-0479">Metal-binding</keyword>
<keyword evidence="4" id="KW-0408">Iron</keyword>
<dbReference type="EMBL" id="KE125465">
    <property type="protein sequence ID" value="EPB68283.1"/>
    <property type="molecule type" value="Genomic_DNA"/>
</dbReference>
<accession>A0A0D6LAR0</accession>
<keyword evidence="5" id="KW-0561">Oxygen transport</keyword>
<dbReference type="InterPro" id="IPR000971">
    <property type="entry name" value="Globin"/>
</dbReference>
<dbReference type="GO" id="GO:0020037">
    <property type="term" value="F:heme binding"/>
    <property type="evidence" value="ECO:0007669"/>
    <property type="project" value="InterPro"/>
</dbReference>
<evidence type="ECO:0000256" key="2">
    <source>
        <dbReference type="ARBA" id="ARBA00022617"/>
    </source>
</evidence>
<proteinExistence type="inferred from homology"/>
<dbReference type="Gene3D" id="1.10.490.10">
    <property type="entry name" value="Globins"/>
    <property type="match status" value="1"/>
</dbReference>
<keyword evidence="8" id="KW-1185">Reference proteome</keyword>
<evidence type="ECO:0000256" key="4">
    <source>
        <dbReference type="ARBA" id="ARBA00023004"/>
    </source>
</evidence>
<dbReference type="AlphaFoldDB" id="A0A0D6LAR0"/>
<dbReference type="Proteomes" id="UP000054495">
    <property type="component" value="Unassembled WGS sequence"/>
</dbReference>
<comment type="subunit">
    <text evidence="1">Monomer.</text>
</comment>
<dbReference type="GO" id="GO:0019825">
    <property type="term" value="F:oxygen binding"/>
    <property type="evidence" value="ECO:0007669"/>
    <property type="project" value="InterPro"/>
</dbReference>
<dbReference type="PANTHER" id="PTHR46783:SF1">
    <property type="entry name" value="CYTOGLOBIN-1-RELATED"/>
    <property type="match status" value="1"/>
</dbReference>
<evidence type="ECO:0000256" key="1">
    <source>
        <dbReference type="ARBA" id="ARBA00011245"/>
    </source>
</evidence>
<dbReference type="InterPro" id="IPR013314">
    <property type="entry name" value="Globin_lamprey/hagfish"/>
</dbReference>
<keyword evidence="2 5" id="KW-0349">Heme</keyword>
<feature type="domain" description="Globin" evidence="6">
    <location>
        <begin position="38"/>
        <end position="185"/>
    </location>
</feature>
<evidence type="ECO:0000313" key="8">
    <source>
        <dbReference type="Proteomes" id="UP000054495"/>
    </source>
</evidence>
<name>A0A0D6LAR0_9BILA</name>
<comment type="similarity">
    <text evidence="5">Belongs to the globin family.</text>
</comment>
<dbReference type="InterPro" id="IPR009050">
    <property type="entry name" value="Globin-like_sf"/>
</dbReference>
<protein>
    <submittedName>
        <fullName evidence="7">Globin</fullName>
    </submittedName>
</protein>
<keyword evidence="5" id="KW-0813">Transport</keyword>
<dbReference type="PANTHER" id="PTHR46783">
    <property type="entry name" value="CYTOGLOBIN"/>
    <property type="match status" value="1"/>
</dbReference>
<dbReference type="CDD" id="cd01040">
    <property type="entry name" value="Mb-like"/>
    <property type="match status" value="1"/>
</dbReference>
<dbReference type="GO" id="GO:0016491">
    <property type="term" value="F:oxidoreductase activity"/>
    <property type="evidence" value="ECO:0007669"/>
    <property type="project" value="UniProtKB-ARBA"/>
</dbReference>
<gene>
    <name evidence="7" type="ORF">ANCCEY_12631</name>
</gene>
<organism evidence="7 8">
    <name type="scientific">Ancylostoma ceylanicum</name>
    <dbReference type="NCBI Taxonomy" id="53326"/>
    <lineage>
        <taxon>Eukaryota</taxon>
        <taxon>Metazoa</taxon>
        <taxon>Ecdysozoa</taxon>
        <taxon>Nematoda</taxon>
        <taxon>Chromadorea</taxon>
        <taxon>Rhabditida</taxon>
        <taxon>Rhabditina</taxon>
        <taxon>Rhabditomorpha</taxon>
        <taxon>Strongyloidea</taxon>
        <taxon>Ancylostomatidae</taxon>
        <taxon>Ancylostomatinae</taxon>
        <taxon>Ancylostoma</taxon>
    </lineage>
</organism>
<dbReference type="GO" id="GO:0005344">
    <property type="term" value="F:oxygen carrier activity"/>
    <property type="evidence" value="ECO:0007669"/>
    <property type="project" value="UniProtKB-KW"/>
</dbReference>
<evidence type="ECO:0000256" key="3">
    <source>
        <dbReference type="ARBA" id="ARBA00022723"/>
    </source>
</evidence>
<dbReference type="SUPFAM" id="SSF46458">
    <property type="entry name" value="Globin-like"/>
    <property type="match status" value="1"/>
</dbReference>